<dbReference type="OrthoDB" id="1081807at2759"/>
<evidence type="ECO:0000313" key="14">
    <source>
        <dbReference type="EMBL" id="KAJ7326879.1"/>
    </source>
</evidence>
<keyword evidence="8" id="KW-1133">Transmembrane helix</keyword>
<feature type="signal peptide" evidence="13">
    <location>
        <begin position="1"/>
        <end position="16"/>
    </location>
</feature>
<dbReference type="Proteomes" id="UP001142489">
    <property type="component" value="Unassembled WGS sequence"/>
</dbReference>
<proteinExistence type="predicted"/>
<dbReference type="GO" id="GO:0005886">
    <property type="term" value="C:plasma membrane"/>
    <property type="evidence" value="ECO:0007669"/>
    <property type="project" value="UniProtKB-SubCell"/>
</dbReference>
<keyword evidence="9" id="KW-0406">Ion transport</keyword>
<evidence type="ECO:0000256" key="7">
    <source>
        <dbReference type="ARBA" id="ARBA00022737"/>
    </source>
</evidence>
<comment type="subcellular location">
    <subcellularLocation>
        <location evidence="1">Cell membrane</location>
        <topology evidence="1">Single-pass membrane protein</topology>
    </subcellularLocation>
</comment>
<evidence type="ECO:0000256" key="9">
    <source>
        <dbReference type="ARBA" id="ARBA00023065"/>
    </source>
</evidence>
<keyword evidence="15" id="KW-1185">Reference proteome</keyword>
<dbReference type="PROSITE" id="PS51450">
    <property type="entry name" value="LRR"/>
    <property type="match status" value="1"/>
</dbReference>
<dbReference type="SMART" id="SM00369">
    <property type="entry name" value="LRR_TYP"/>
    <property type="match status" value="3"/>
</dbReference>
<evidence type="ECO:0000256" key="4">
    <source>
        <dbReference type="ARBA" id="ARBA00022614"/>
    </source>
</evidence>
<evidence type="ECO:0000256" key="12">
    <source>
        <dbReference type="ARBA" id="ARBA00023303"/>
    </source>
</evidence>
<dbReference type="PANTHER" id="PTHR46473:SF23">
    <property type="entry name" value="GH08155P"/>
    <property type="match status" value="1"/>
</dbReference>
<dbReference type="GO" id="GO:0034220">
    <property type="term" value="P:monoatomic ion transmembrane transport"/>
    <property type="evidence" value="ECO:0007669"/>
    <property type="project" value="UniProtKB-KW"/>
</dbReference>
<comment type="caution">
    <text evidence="14">The sequence shown here is derived from an EMBL/GenBank/DDBJ whole genome shotgun (WGS) entry which is preliminary data.</text>
</comment>
<keyword evidence="4" id="KW-0433">Leucine-rich repeat</keyword>
<evidence type="ECO:0000256" key="3">
    <source>
        <dbReference type="ARBA" id="ARBA00022475"/>
    </source>
</evidence>
<evidence type="ECO:0000256" key="5">
    <source>
        <dbReference type="ARBA" id="ARBA00022692"/>
    </source>
</evidence>
<dbReference type="PANTHER" id="PTHR46473">
    <property type="entry name" value="GH08155P"/>
    <property type="match status" value="1"/>
</dbReference>
<reference evidence="14" key="1">
    <citation type="journal article" date="2023" name="DNA Res.">
        <title>Chromosome-level genome assembly of Phrynocephalus forsythii using third-generation DNA sequencing and Hi-C analysis.</title>
        <authorList>
            <person name="Qi Y."/>
            <person name="Zhao W."/>
            <person name="Zhao Y."/>
            <person name="Niu C."/>
            <person name="Cao S."/>
            <person name="Zhang Y."/>
        </authorList>
    </citation>
    <scope>NUCLEOTIDE SEQUENCE</scope>
    <source>
        <tissue evidence="14">Muscle</tissue>
    </source>
</reference>
<dbReference type="AlphaFoldDB" id="A0A9Q0XT90"/>
<keyword evidence="2" id="KW-0813">Transport</keyword>
<evidence type="ECO:0000256" key="11">
    <source>
        <dbReference type="ARBA" id="ARBA00023157"/>
    </source>
</evidence>
<evidence type="ECO:0000256" key="10">
    <source>
        <dbReference type="ARBA" id="ARBA00023136"/>
    </source>
</evidence>
<sequence>MTEPVWILWFVCFAEAVSISAQGDCPPDAASPFWNCSSKALPAIPLGARSNLLVLDLSFNRIERVRAADLKSAVNLRTLLLQCNQIQAIEGDAFHSLVRLEHLDLSMNDLAHLSASWFKTLASLKKLNIKGNRYAELGKRPCFPACQS</sequence>
<dbReference type="InterPro" id="IPR032675">
    <property type="entry name" value="LRR_dom_sf"/>
</dbReference>
<name>A0A9Q0XT90_9SAUR</name>
<keyword evidence="7" id="KW-0677">Repeat</keyword>
<evidence type="ECO:0000256" key="6">
    <source>
        <dbReference type="ARBA" id="ARBA00022729"/>
    </source>
</evidence>
<dbReference type="EMBL" id="JAPFRF010000007">
    <property type="protein sequence ID" value="KAJ7326879.1"/>
    <property type="molecule type" value="Genomic_DNA"/>
</dbReference>
<organism evidence="14 15">
    <name type="scientific">Phrynocephalus forsythii</name>
    <dbReference type="NCBI Taxonomy" id="171643"/>
    <lineage>
        <taxon>Eukaryota</taxon>
        <taxon>Metazoa</taxon>
        <taxon>Chordata</taxon>
        <taxon>Craniata</taxon>
        <taxon>Vertebrata</taxon>
        <taxon>Euteleostomi</taxon>
        <taxon>Lepidosauria</taxon>
        <taxon>Squamata</taxon>
        <taxon>Bifurcata</taxon>
        <taxon>Unidentata</taxon>
        <taxon>Episquamata</taxon>
        <taxon>Toxicofera</taxon>
        <taxon>Iguania</taxon>
        <taxon>Acrodonta</taxon>
        <taxon>Agamidae</taxon>
        <taxon>Agaminae</taxon>
        <taxon>Phrynocephalus</taxon>
    </lineage>
</organism>
<dbReference type="Pfam" id="PF13855">
    <property type="entry name" value="LRR_8"/>
    <property type="match status" value="1"/>
</dbReference>
<keyword evidence="3" id="KW-1003">Cell membrane</keyword>
<keyword evidence="11" id="KW-1015">Disulfide bond</keyword>
<feature type="chain" id="PRO_5040414974" evidence="13">
    <location>
        <begin position="17"/>
        <end position="148"/>
    </location>
</feature>
<evidence type="ECO:0000256" key="13">
    <source>
        <dbReference type="SAM" id="SignalP"/>
    </source>
</evidence>
<keyword evidence="10" id="KW-0472">Membrane</keyword>
<evidence type="ECO:0000256" key="1">
    <source>
        <dbReference type="ARBA" id="ARBA00004162"/>
    </source>
</evidence>
<evidence type="ECO:0000256" key="2">
    <source>
        <dbReference type="ARBA" id="ARBA00022448"/>
    </source>
</evidence>
<accession>A0A9Q0XT90</accession>
<dbReference type="Gene3D" id="3.80.10.10">
    <property type="entry name" value="Ribonuclease Inhibitor"/>
    <property type="match status" value="1"/>
</dbReference>
<dbReference type="Pfam" id="PF13516">
    <property type="entry name" value="LRR_6"/>
    <property type="match status" value="1"/>
</dbReference>
<keyword evidence="12" id="KW-0407">Ion channel</keyword>
<dbReference type="InterPro" id="IPR003591">
    <property type="entry name" value="Leu-rich_rpt_typical-subtyp"/>
</dbReference>
<dbReference type="InterPro" id="IPR051432">
    <property type="entry name" value="KCNMA1_auxiliary"/>
</dbReference>
<evidence type="ECO:0000313" key="15">
    <source>
        <dbReference type="Proteomes" id="UP001142489"/>
    </source>
</evidence>
<gene>
    <name evidence="14" type="ORF">JRQ81_016638</name>
</gene>
<dbReference type="SUPFAM" id="SSF52058">
    <property type="entry name" value="L domain-like"/>
    <property type="match status" value="1"/>
</dbReference>
<protein>
    <submittedName>
        <fullName evidence="14">Uncharacterized protein</fullName>
    </submittedName>
</protein>
<evidence type="ECO:0000256" key="8">
    <source>
        <dbReference type="ARBA" id="ARBA00022989"/>
    </source>
</evidence>
<keyword evidence="6 13" id="KW-0732">Signal</keyword>
<keyword evidence="5" id="KW-0812">Transmembrane</keyword>
<dbReference type="InterPro" id="IPR001611">
    <property type="entry name" value="Leu-rich_rpt"/>
</dbReference>